<keyword evidence="1" id="KW-0732">Signal</keyword>
<feature type="chain" id="PRO_5045317925" description="Thioredoxin domain-containing protein" evidence="1">
    <location>
        <begin position="25"/>
        <end position="155"/>
    </location>
</feature>
<proteinExistence type="predicted"/>
<feature type="signal peptide" evidence="1">
    <location>
        <begin position="1"/>
        <end position="24"/>
    </location>
</feature>
<keyword evidence="4" id="KW-1185">Reference proteome</keyword>
<evidence type="ECO:0000313" key="4">
    <source>
        <dbReference type="Proteomes" id="UP001157134"/>
    </source>
</evidence>
<dbReference type="InterPro" id="IPR036249">
    <property type="entry name" value="Thioredoxin-like_sf"/>
</dbReference>
<dbReference type="Pfam" id="PF08534">
    <property type="entry name" value="Redoxin"/>
    <property type="match status" value="1"/>
</dbReference>
<dbReference type="InterPro" id="IPR050553">
    <property type="entry name" value="Thioredoxin_ResA/DsbE_sf"/>
</dbReference>
<dbReference type="PANTHER" id="PTHR42852:SF18">
    <property type="entry name" value="CHROMOSOME UNDETERMINED SCAFFOLD_47, WHOLE GENOME SHOTGUN SEQUENCE"/>
    <property type="match status" value="1"/>
</dbReference>
<dbReference type="PANTHER" id="PTHR42852">
    <property type="entry name" value="THIOL:DISULFIDE INTERCHANGE PROTEIN DSBE"/>
    <property type="match status" value="1"/>
</dbReference>
<dbReference type="SUPFAM" id="SSF52833">
    <property type="entry name" value="Thioredoxin-like"/>
    <property type="match status" value="1"/>
</dbReference>
<sequence length="155" mass="17647">MVRMKVLVSLLLSLVFFVSTTAHAEPTLALQKRLSSLKGQVIYVDFWASWCGPCRKSFPWLNEMQANYGPQGLTVLSVNVDAKKSFALEFLEEFPANFDVIYDPKGKIARSYDLRGMPSSFIVDRQGTVVATHVGFNEQKKHQYETEIKNLLKQR</sequence>
<dbReference type="InterPro" id="IPR013740">
    <property type="entry name" value="Redoxin"/>
</dbReference>
<dbReference type="CDD" id="cd02966">
    <property type="entry name" value="TlpA_like_family"/>
    <property type="match status" value="1"/>
</dbReference>
<comment type="caution">
    <text evidence="3">The sequence shown here is derived from an EMBL/GenBank/DDBJ whole genome shotgun (WGS) entry which is preliminary data.</text>
</comment>
<dbReference type="Gene3D" id="3.40.30.10">
    <property type="entry name" value="Glutaredoxin"/>
    <property type="match status" value="1"/>
</dbReference>
<gene>
    <name evidence="3" type="ORF">tloyanaT_05690</name>
</gene>
<accession>A0ABQ6HC25</accession>
<dbReference type="InterPro" id="IPR013766">
    <property type="entry name" value="Thioredoxin_domain"/>
</dbReference>
<dbReference type="EMBL" id="BSSV01000001">
    <property type="protein sequence ID" value="GLX84317.1"/>
    <property type="molecule type" value="Genomic_DNA"/>
</dbReference>
<feature type="domain" description="Thioredoxin" evidence="2">
    <location>
        <begin position="8"/>
        <end position="153"/>
    </location>
</feature>
<name>A0ABQ6HC25_9GAMM</name>
<reference evidence="3 4" key="1">
    <citation type="submission" date="2023-03" db="EMBL/GenBank/DDBJ databases">
        <title>Thalassotalea loyana LMG 22536T draft genome sequence.</title>
        <authorList>
            <person name="Sawabe T."/>
        </authorList>
    </citation>
    <scope>NUCLEOTIDE SEQUENCE [LARGE SCALE GENOMIC DNA]</scope>
    <source>
        <strain evidence="3 4">LMG 22536</strain>
    </source>
</reference>
<evidence type="ECO:0000256" key="1">
    <source>
        <dbReference type="SAM" id="SignalP"/>
    </source>
</evidence>
<dbReference type="PROSITE" id="PS51352">
    <property type="entry name" value="THIOREDOXIN_2"/>
    <property type="match status" value="1"/>
</dbReference>
<evidence type="ECO:0000313" key="3">
    <source>
        <dbReference type="EMBL" id="GLX84317.1"/>
    </source>
</evidence>
<evidence type="ECO:0000259" key="2">
    <source>
        <dbReference type="PROSITE" id="PS51352"/>
    </source>
</evidence>
<protein>
    <recommendedName>
        <fullName evidence="2">Thioredoxin domain-containing protein</fullName>
    </recommendedName>
</protein>
<organism evidence="3 4">
    <name type="scientific">Thalassotalea loyana</name>
    <dbReference type="NCBI Taxonomy" id="280483"/>
    <lineage>
        <taxon>Bacteria</taxon>
        <taxon>Pseudomonadati</taxon>
        <taxon>Pseudomonadota</taxon>
        <taxon>Gammaproteobacteria</taxon>
        <taxon>Alteromonadales</taxon>
        <taxon>Colwelliaceae</taxon>
        <taxon>Thalassotalea</taxon>
    </lineage>
</organism>
<dbReference type="Proteomes" id="UP001157134">
    <property type="component" value="Unassembled WGS sequence"/>
</dbReference>